<evidence type="ECO:0000256" key="2">
    <source>
        <dbReference type="SAM" id="Phobius"/>
    </source>
</evidence>
<keyword evidence="2" id="KW-0472">Membrane</keyword>
<organism evidence="3 4">
    <name type="scientific">Rhodomicrobium udaipurense</name>
    <dbReference type="NCBI Taxonomy" id="1202716"/>
    <lineage>
        <taxon>Bacteria</taxon>
        <taxon>Pseudomonadati</taxon>
        <taxon>Pseudomonadota</taxon>
        <taxon>Alphaproteobacteria</taxon>
        <taxon>Hyphomicrobiales</taxon>
        <taxon>Hyphomicrobiaceae</taxon>
        <taxon>Rhodomicrobium</taxon>
    </lineage>
</organism>
<evidence type="ECO:0000313" key="3">
    <source>
        <dbReference type="EMBL" id="MBJ7543184.1"/>
    </source>
</evidence>
<keyword evidence="4" id="KW-1185">Reference proteome</keyword>
<name>A0A8I1GDZ9_9HYPH</name>
<dbReference type="EMBL" id="JAEMUK010000011">
    <property type="protein sequence ID" value="MBJ7543184.1"/>
    <property type="molecule type" value="Genomic_DNA"/>
</dbReference>
<dbReference type="Proteomes" id="UP000623250">
    <property type="component" value="Unassembled WGS sequence"/>
</dbReference>
<feature type="region of interest" description="Disordered" evidence="1">
    <location>
        <begin position="1"/>
        <end position="24"/>
    </location>
</feature>
<dbReference type="RefSeq" id="WP_013420180.1">
    <property type="nucleotide sequence ID" value="NZ_JAEMUK010000011.1"/>
</dbReference>
<dbReference type="Pfam" id="PF14333">
    <property type="entry name" value="DUF4389"/>
    <property type="match status" value="1"/>
</dbReference>
<keyword evidence="2" id="KW-0812">Transmembrane</keyword>
<feature type="compositionally biased region" description="Basic and acidic residues" evidence="1">
    <location>
        <begin position="12"/>
        <end position="22"/>
    </location>
</feature>
<dbReference type="AlphaFoldDB" id="A0A8I1GDZ9"/>
<dbReference type="InterPro" id="IPR025498">
    <property type="entry name" value="DUF4389"/>
</dbReference>
<keyword evidence="2" id="KW-1133">Transmembrane helix</keyword>
<gene>
    <name evidence="3" type="ORF">JDN41_06395</name>
</gene>
<accession>A0A8I1GDZ9</accession>
<proteinExistence type="predicted"/>
<protein>
    <submittedName>
        <fullName evidence="3">DUF4389 domain-containing protein</fullName>
    </submittedName>
</protein>
<comment type="caution">
    <text evidence="3">The sequence shown here is derived from an EMBL/GenBank/DDBJ whole genome shotgun (WGS) entry which is preliminary data.</text>
</comment>
<evidence type="ECO:0000256" key="1">
    <source>
        <dbReference type="SAM" id="MobiDB-lite"/>
    </source>
</evidence>
<reference evidence="3 4" key="1">
    <citation type="submission" date="2020-12" db="EMBL/GenBank/DDBJ databases">
        <title>Revised draft genomes of Rhodomicrobium vannielii ATCC 17100 and Rhodomicrobium udaipurense JA643.</title>
        <authorList>
            <person name="Conners E.M."/>
            <person name="Davenport E.J."/>
            <person name="Bose A."/>
        </authorList>
    </citation>
    <scope>NUCLEOTIDE SEQUENCE [LARGE SCALE GENOMIC DNA]</scope>
    <source>
        <strain evidence="3 4">JA643</strain>
    </source>
</reference>
<sequence>MMSEAANLSAIEADKTKSDAAQEPRNWPRAGLSLFFLVLFSIGQSLFFALALVQMVWFLVQRAPNPFLSRFGPSLGQWLGDASRFIYHDTEEKPFPFKAWPAINTDA</sequence>
<evidence type="ECO:0000313" key="4">
    <source>
        <dbReference type="Proteomes" id="UP000623250"/>
    </source>
</evidence>
<feature type="transmembrane region" description="Helical" evidence="2">
    <location>
        <begin position="34"/>
        <end position="60"/>
    </location>
</feature>